<dbReference type="Proteomes" id="UP000265515">
    <property type="component" value="Unassembled WGS sequence"/>
</dbReference>
<feature type="compositionally biased region" description="Low complexity" evidence="1">
    <location>
        <begin position="549"/>
        <end position="588"/>
    </location>
</feature>
<feature type="region of interest" description="Disordered" evidence="1">
    <location>
        <begin position="1104"/>
        <end position="1134"/>
    </location>
</feature>
<dbReference type="Gramene" id="GBG79348">
    <property type="protein sequence ID" value="GBG79348"/>
    <property type="gene ID" value="CBR_g29498"/>
</dbReference>
<evidence type="ECO:0000256" key="1">
    <source>
        <dbReference type="SAM" id="MobiDB-lite"/>
    </source>
</evidence>
<feature type="region of interest" description="Disordered" evidence="1">
    <location>
        <begin position="649"/>
        <end position="671"/>
    </location>
</feature>
<dbReference type="OMA" id="TAECANE"/>
<dbReference type="STRING" id="69332.A0A388LAK7"/>
<organism evidence="2 3">
    <name type="scientific">Chara braunii</name>
    <name type="common">Braun's stonewort</name>
    <dbReference type="NCBI Taxonomy" id="69332"/>
    <lineage>
        <taxon>Eukaryota</taxon>
        <taxon>Viridiplantae</taxon>
        <taxon>Streptophyta</taxon>
        <taxon>Charophyceae</taxon>
        <taxon>Charales</taxon>
        <taxon>Characeae</taxon>
        <taxon>Chara</taxon>
    </lineage>
</organism>
<feature type="region of interest" description="Disordered" evidence="1">
    <location>
        <begin position="843"/>
        <end position="882"/>
    </location>
</feature>
<evidence type="ECO:0000313" key="3">
    <source>
        <dbReference type="Proteomes" id="UP000265515"/>
    </source>
</evidence>
<feature type="compositionally biased region" description="Acidic residues" evidence="1">
    <location>
        <begin position="367"/>
        <end position="387"/>
    </location>
</feature>
<reference evidence="2 3" key="1">
    <citation type="journal article" date="2018" name="Cell">
        <title>The Chara Genome: Secondary Complexity and Implications for Plant Terrestrialization.</title>
        <authorList>
            <person name="Nishiyama T."/>
            <person name="Sakayama H."/>
            <person name="Vries J.D."/>
            <person name="Buschmann H."/>
            <person name="Saint-Marcoux D."/>
            <person name="Ullrich K.K."/>
            <person name="Haas F.B."/>
            <person name="Vanderstraeten L."/>
            <person name="Becker D."/>
            <person name="Lang D."/>
            <person name="Vosolsobe S."/>
            <person name="Rombauts S."/>
            <person name="Wilhelmsson P.K.I."/>
            <person name="Janitza P."/>
            <person name="Kern R."/>
            <person name="Heyl A."/>
            <person name="Rumpler F."/>
            <person name="Villalobos L.I.A.C."/>
            <person name="Clay J.M."/>
            <person name="Skokan R."/>
            <person name="Toyoda A."/>
            <person name="Suzuki Y."/>
            <person name="Kagoshima H."/>
            <person name="Schijlen E."/>
            <person name="Tajeshwar N."/>
            <person name="Catarino B."/>
            <person name="Hetherington A.J."/>
            <person name="Saltykova A."/>
            <person name="Bonnot C."/>
            <person name="Breuninger H."/>
            <person name="Symeonidi A."/>
            <person name="Radhakrishnan G.V."/>
            <person name="Van Nieuwerburgh F."/>
            <person name="Deforce D."/>
            <person name="Chang C."/>
            <person name="Karol K.G."/>
            <person name="Hedrich R."/>
            <person name="Ulvskov P."/>
            <person name="Glockner G."/>
            <person name="Delwiche C.F."/>
            <person name="Petrasek J."/>
            <person name="Van de Peer Y."/>
            <person name="Friml J."/>
            <person name="Beilby M."/>
            <person name="Dolan L."/>
            <person name="Kohara Y."/>
            <person name="Sugano S."/>
            <person name="Fujiyama A."/>
            <person name="Delaux P.-M."/>
            <person name="Quint M."/>
            <person name="TheiBen G."/>
            <person name="Hagemann M."/>
            <person name="Harholt J."/>
            <person name="Dunand C."/>
            <person name="Zachgo S."/>
            <person name="Langdale J."/>
            <person name="Maumus F."/>
            <person name="Straeten D.V.D."/>
            <person name="Gould S.B."/>
            <person name="Rensing S.A."/>
        </authorList>
    </citation>
    <scope>NUCLEOTIDE SEQUENCE [LARGE SCALE GENOMIC DNA]</scope>
    <source>
        <strain evidence="2 3">S276</strain>
    </source>
</reference>
<proteinExistence type="predicted"/>
<evidence type="ECO:0000313" key="2">
    <source>
        <dbReference type="EMBL" id="GBG79348.1"/>
    </source>
</evidence>
<sequence>MEEEWTTVTGDDGQRNEAEESGPLKEADVDADGTVADEDQHIGDVATKFVNGVPSTEVPQETNPHLSDLEILGSQSEADTEAPAEEPEPPLEESPVKEAPVEEPFAEEPPAQEAPVEDPPAEDPPVEEAPVEEPPAEEPPAEDPPAEDPPAEAPPAEEHPAEDAPAEEPPVEDSPVEDPPAEDAPAEEPPAEDIPVEEPPAEEPPSEEPPAEEPPSEEAPAEEPPPEDAPAEEPPVQEAPAEEPPADELPAEEPPAEATPAEESPAEDPPSEVPPEGDLPVEEVHAEEPPADEPPAEEPPAEEAPSEGPPAEESPAEAPPSEVPPERDLPVEEVHAEELPTTPEVDPAEEPVSELSPVEKSPREEPPAEEPLPEEPPAEDPPAEDPPAEVPLPEEPPAGEPEPATVEAPLEATTESLPEAPAEEVAVEEVAAEPTVEEGPIEAAREETLADGTPEVAPAEPILEEVPDGAALEIDPQDTSLDGTPMEVPLEGSSAETPVNNVFQASQDEAATDTHPETAVAETQLEEASSEATYGEDAAAEASFLEQTAADPSPAAAVAEPPLMEGSAEAGVEGAAVGTPNTDADANDTAVDVPADVVPTDDIAEALMDAVEDTGVSARALVDSVVGSLMDAVREPLADAASEISAEVASEVPVEETPVDKSCDSPPLVSEGETGELIVNVRDLEGPAPDASSPSDAVLNAEQGGGGGLLGVRDELTSLAAKFGEMFTDAEQVVAEVKEFEVFAAEAEPAAQVKGDELATSVSVNARAVGDEIANCVGNEEMVEAAVGDAAAKRHPLILPALDSGIAVVTDAKDEVEQMVVPLLQSSLLNGDTTPVEEQKLGEGGVLVEGEGVVGTAEGAPNAVESTEHERSEKTESPSLDESSFFANGLAVAAGVTSAAALAGVGMAAFSGLFSNSAKSSNPPPIPAGVVQDVGQSGVSALPMPPTAAGSEASPSPSPTAPQNHCDGQTDGRSGGVGHGVPAPSDKSLSDKASGLLQRLGAEEGMLPINGKLEELHHAADRVGNLATGVSSSMKDAASDSLPDGLEEKARAFSLGGSVSSGNLPDLGAAAALVPTCRTDAGSVLTATGMGSILGNTSSLGAVLGDGSSRKEATREESGLAQAPAGEQTAGHDVGRGVEVPSQAAALAATVGGMKEAISSTKVDIPIPPVQGVSGVDGLRTNLAGLDVSSIVSDLERRTAGLVSGTGIVPGAIGAKLGSTAAATGVADAPATNDSQMQEKRSPDGKQLLPSPEAIGDVGVPFLTKNLTSAEWPSAASGLQEGKQKLAEGVGQLWGGVPMTSMTAVMGNVSGVVKGVKIPDTVPGIGSGGKAAATEEESKLMQARVRENTAECANEAGSSSPADLATAAVGGAKRGIASITDLNANLANLNQASLLQVGKTKLVGGVRQLGTAVTVGTNGIAAMATNTGIEGGHTLDAGFEYRERVGSAHNSAPRVAAWPEIRARASQGDRFRKS</sequence>
<feature type="compositionally biased region" description="Acidic residues" evidence="1">
    <location>
        <begin position="78"/>
        <end position="91"/>
    </location>
</feature>
<feature type="compositionally biased region" description="Basic and acidic residues" evidence="1">
    <location>
        <begin position="12"/>
        <end position="28"/>
    </location>
</feature>
<feature type="compositionally biased region" description="Polar residues" evidence="1">
    <location>
        <begin position="53"/>
        <end position="65"/>
    </location>
</feature>
<feature type="region of interest" description="Disordered" evidence="1">
    <location>
        <begin position="937"/>
        <end position="991"/>
    </location>
</feature>
<gene>
    <name evidence="2" type="ORF">CBR_g29498</name>
</gene>
<feature type="region of interest" description="Disordered" evidence="1">
    <location>
        <begin position="1"/>
        <end position="588"/>
    </location>
</feature>
<protein>
    <submittedName>
        <fullName evidence="2">Uncharacterized protein</fullName>
    </submittedName>
</protein>
<keyword evidence="3" id="KW-1185">Reference proteome</keyword>
<feature type="compositionally biased region" description="Basic and acidic residues" evidence="1">
    <location>
        <begin position="866"/>
        <end position="876"/>
    </location>
</feature>
<feature type="region of interest" description="Disordered" evidence="1">
    <location>
        <begin position="1229"/>
        <end position="1250"/>
    </location>
</feature>
<feature type="compositionally biased region" description="Pro residues" evidence="1">
    <location>
        <begin position="388"/>
        <end position="400"/>
    </location>
</feature>
<feature type="compositionally biased region" description="Acidic residues" evidence="1">
    <location>
        <begin position="164"/>
        <end position="231"/>
    </location>
</feature>
<feature type="compositionally biased region" description="Basic and acidic residues" evidence="1">
    <location>
        <begin position="324"/>
        <end position="338"/>
    </location>
</feature>
<feature type="compositionally biased region" description="Acidic residues" evidence="1">
    <location>
        <begin position="289"/>
        <end position="305"/>
    </location>
</feature>
<feature type="compositionally biased region" description="Basic and acidic residues" evidence="1">
    <location>
        <begin position="1108"/>
        <end position="1118"/>
    </location>
</feature>
<name>A0A388LAK7_CHABU</name>
<feature type="compositionally biased region" description="Acidic residues" evidence="1">
    <location>
        <begin position="115"/>
        <end position="150"/>
    </location>
</feature>
<accession>A0A388LAK7</accession>
<feature type="compositionally biased region" description="Acidic residues" evidence="1">
    <location>
        <begin position="421"/>
        <end position="440"/>
    </location>
</feature>
<dbReference type="EMBL" id="BFEA01000317">
    <property type="protein sequence ID" value="GBG79348.1"/>
    <property type="molecule type" value="Genomic_DNA"/>
</dbReference>
<comment type="caution">
    <text evidence="2">The sequence shown here is derived from an EMBL/GenBank/DDBJ whole genome shotgun (WGS) entry which is preliminary data.</text>
</comment>
<feature type="compositionally biased region" description="Polar residues" evidence="1">
    <location>
        <begin position="494"/>
        <end position="509"/>
    </location>
</feature>
<feature type="compositionally biased region" description="Acidic residues" evidence="1">
    <location>
        <begin position="240"/>
        <end position="255"/>
    </location>
</feature>